<proteinExistence type="predicted"/>
<dbReference type="EMBL" id="JAABNR010000028">
    <property type="protein sequence ID" value="NBZ89652.1"/>
    <property type="molecule type" value="Genomic_DNA"/>
</dbReference>
<evidence type="ECO:0000313" key="2">
    <source>
        <dbReference type="Proteomes" id="UP001193501"/>
    </source>
</evidence>
<reference evidence="1" key="1">
    <citation type="submission" date="2020-01" db="EMBL/GenBank/DDBJ databases">
        <authorList>
            <person name="Chen W.-M."/>
        </authorList>
    </citation>
    <scope>NUCLEOTIDE SEQUENCE</scope>
    <source>
        <strain evidence="1">CYK-10</strain>
    </source>
</reference>
<keyword evidence="2" id="KW-1185">Reference proteome</keyword>
<dbReference type="RefSeq" id="WP_168776451.1">
    <property type="nucleotide sequence ID" value="NZ_JAABNR010000028.1"/>
</dbReference>
<gene>
    <name evidence="1" type="ORF">GV832_18845</name>
</gene>
<organism evidence="1 2">
    <name type="scientific">Stagnihabitans tardus</name>
    <dbReference type="NCBI Taxonomy" id="2699202"/>
    <lineage>
        <taxon>Bacteria</taxon>
        <taxon>Pseudomonadati</taxon>
        <taxon>Pseudomonadota</taxon>
        <taxon>Alphaproteobacteria</taxon>
        <taxon>Rhodobacterales</taxon>
        <taxon>Paracoccaceae</taxon>
        <taxon>Stagnihabitans</taxon>
    </lineage>
</organism>
<dbReference type="NCBIfam" id="NF041064">
    <property type="entry name" value="DpdG"/>
    <property type="match status" value="1"/>
</dbReference>
<protein>
    <submittedName>
        <fullName evidence="1">Uncharacterized protein</fullName>
    </submittedName>
</protein>
<comment type="caution">
    <text evidence="1">The sequence shown here is derived from an EMBL/GenBank/DDBJ whole genome shotgun (WGS) entry which is preliminary data.</text>
</comment>
<dbReference type="InterPro" id="IPR049812">
    <property type="entry name" value="DpdG-like"/>
</dbReference>
<accession>A0AAE4YBI3</accession>
<evidence type="ECO:0000313" key="1">
    <source>
        <dbReference type="EMBL" id="NBZ89652.1"/>
    </source>
</evidence>
<sequence>MSILNMASDGRFNVLIILVRALIRFGPKPREDLLASCGAKYEQIEGASANTSITRWSELGLFARDVESIAIDEPYRGLLGNDPDLAEAKLPKILRGIVLAQRNNARFWESEENKSADFSRALAWLLAQDVYSLDTSSHRPINELESAQILDEGKRMFQNDTRWNGARVWGAYLGFARSGAKIVIDPTVALAESLDDIFASETMTASDFVGRAAEVLPVLDGGAYRKEIEEALRDSSWKKPPAKHLSTSLSRAIKRLAYENKIALEQRSDTEDGVTLLGTGQREWGRMTHVRRLQRSGEK</sequence>
<dbReference type="AlphaFoldDB" id="A0AAE4YBI3"/>
<name>A0AAE4YBI3_9RHOB</name>
<dbReference type="Proteomes" id="UP001193501">
    <property type="component" value="Unassembled WGS sequence"/>
</dbReference>